<evidence type="ECO:0000313" key="1">
    <source>
        <dbReference type="EMBL" id="QDV82889.1"/>
    </source>
</evidence>
<name>A0ABX5XLM4_9BACT</name>
<dbReference type="EMBL" id="CP036432">
    <property type="protein sequence ID" value="QDV82889.1"/>
    <property type="molecule type" value="Genomic_DNA"/>
</dbReference>
<dbReference type="Proteomes" id="UP000318081">
    <property type="component" value="Chromosome"/>
</dbReference>
<proteinExistence type="predicted"/>
<reference evidence="1 2" key="1">
    <citation type="submission" date="2019-02" db="EMBL/GenBank/DDBJ databases">
        <title>Deep-cultivation of Planctomycetes and their phenomic and genomic characterization uncovers novel biology.</title>
        <authorList>
            <person name="Wiegand S."/>
            <person name="Jogler M."/>
            <person name="Boedeker C."/>
            <person name="Pinto D."/>
            <person name="Vollmers J."/>
            <person name="Rivas-Marin E."/>
            <person name="Kohn T."/>
            <person name="Peeters S.H."/>
            <person name="Heuer A."/>
            <person name="Rast P."/>
            <person name="Oberbeckmann S."/>
            <person name="Bunk B."/>
            <person name="Jeske O."/>
            <person name="Meyerdierks A."/>
            <person name="Storesund J.E."/>
            <person name="Kallscheuer N."/>
            <person name="Luecker S."/>
            <person name="Lage O.M."/>
            <person name="Pohl T."/>
            <person name="Merkel B.J."/>
            <person name="Hornburger P."/>
            <person name="Mueller R.-W."/>
            <person name="Bruemmer F."/>
            <person name="Labrenz M."/>
            <person name="Spormann A.M."/>
            <person name="Op den Camp H."/>
            <person name="Overmann J."/>
            <person name="Amann R."/>
            <person name="Jetten M.S.M."/>
            <person name="Mascher T."/>
            <person name="Medema M.H."/>
            <person name="Devos D.P."/>
            <person name="Kaster A.-K."/>
            <person name="Ovreas L."/>
            <person name="Rohde M."/>
            <person name="Galperin M.Y."/>
            <person name="Jogler C."/>
        </authorList>
    </citation>
    <scope>NUCLEOTIDE SEQUENCE [LARGE SCALE GENOMIC DNA]</scope>
    <source>
        <strain evidence="1 2">TBK1r</strain>
    </source>
</reference>
<keyword evidence="2" id="KW-1185">Reference proteome</keyword>
<accession>A0ABX5XLM4</accession>
<protein>
    <submittedName>
        <fullName evidence="1">Uncharacterized protein</fullName>
    </submittedName>
</protein>
<evidence type="ECO:0000313" key="2">
    <source>
        <dbReference type="Proteomes" id="UP000318081"/>
    </source>
</evidence>
<organism evidence="1 2">
    <name type="scientific">Stieleria magnilauensis</name>
    <dbReference type="NCBI Taxonomy" id="2527963"/>
    <lineage>
        <taxon>Bacteria</taxon>
        <taxon>Pseudomonadati</taxon>
        <taxon>Planctomycetota</taxon>
        <taxon>Planctomycetia</taxon>
        <taxon>Pirellulales</taxon>
        <taxon>Pirellulaceae</taxon>
        <taxon>Stieleria</taxon>
    </lineage>
</organism>
<sequence length="59" mass="6660">MGAKRWETQGRMIRGRMMLLAPEDGYKNTKRHNESVSLQADCLCVSLCILSLLCRSANC</sequence>
<gene>
    <name evidence="1" type="ORF">TBK1r_18210</name>
</gene>